<dbReference type="Pfam" id="PF03781">
    <property type="entry name" value="FGE-sulfatase"/>
    <property type="match status" value="1"/>
</dbReference>
<dbReference type="SUPFAM" id="SSF56436">
    <property type="entry name" value="C-type lectin-like"/>
    <property type="match status" value="1"/>
</dbReference>
<dbReference type="Proteomes" id="UP000271974">
    <property type="component" value="Unassembled WGS sequence"/>
</dbReference>
<dbReference type="PANTHER" id="PTHR23150:SF26">
    <property type="entry name" value="GENERIC METHYLTRANSFERASE"/>
    <property type="match status" value="1"/>
</dbReference>
<evidence type="ECO:0000259" key="6">
    <source>
        <dbReference type="Pfam" id="PF12867"/>
    </source>
</evidence>
<proteinExistence type="inferred from homology"/>
<dbReference type="InterPro" id="IPR042095">
    <property type="entry name" value="SUMF_sf"/>
</dbReference>
<organism evidence="7 8">
    <name type="scientific">Elysia chlorotica</name>
    <name type="common">Eastern emerald elysia</name>
    <name type="synonym">Sea slug</name>
    <dbReference type="NCBI Taxonomy" id="188477"/>
    <lineage>
        <taxon>Eukaryota</taxon>
        <taxon>Metazoa</taxon>
        <taxon>Spiralia</taxon>
        <taxon>Lophotrochozoa</taxon>
        <taxon>Mollusca</taxon>
        <taxon>Gastropoda</taxon>
        <taxon>Heterobranchia</taxon>
        <taxon>Euthyneura</taxon>
        <taxon>Panpulmonata</taxon>
        <taxon>Sacoglossa</taxon>
        <taxon>Placobranchoidea</taxon>
        <taxon>Plakobranchidae</taxon>
        <taxon>Elysia</taxon>
    </lineage>
</organism>
<dbReference type="GO" id="GO:0120147">
    <property type="term" value="F:formylglycine-generating oxidase activity"/>
    <property type="evidence" value="ECO:0007669"/>
    <property type="project" value="TreeGrafter"/>
</dbReference>
<dbReference type="Gene3D" id="3.90.1580.10">
    <property type="entry name" value="paralog of FGE (formylglycine-generating enzyme)"/>
    <property type="match status" value="1"/>
</dbReference>
<evidence type="ECO:0000256" key="2">
    <source>
        <dbReference type="ARBA" id="ARBA00023002"/>
    </source>
</evidence>
<dbReference type="InterPro" id="IPR005532">
    <property type="entry name" value="SUMF_dom"/>
</dbReference>
<name>A0A3S1BUT3_ELYCH</name>
<evidence type="ECO:0000256" key="4">
    <source>
        <dbReference type="ARBA" id="ARBA00037882"/>
    </source>
</evidence>
<dbReference type="InterPro" id="IPR051043">
    <property type="entry name" value="Sulfatase_Mod_Factor_Kinase"/>
</dbReference>
<comment type="similarity">
    <text evidence="1">Belongs to the sulfatase-modifying factor family.</text>
</comment>
<dbReference type="STRING" id="188477.A0A3S1BUT3"/>
<reference evidence="7 8" key="1">
    <citation type="submission" date="2019-01" db="EMBL/GenBank/DDBJ databases">
        <title>A draft genome assembly of the solar-powered sea slug Elysia chlorotica.</title>
        <authorList>
            <person name="Cai H."/>
            <person name="Li Q."/>
            <person name="Fang X."/>
            <person name="Li J."/>
            <person name="Curtis N.E."/>
            <person name="Altenburger A."/>
            <person name="Shibata T."/>
            <person name="Feng M."/>
            <person name="Maeda T."/>
            <person name="Schwartz J.A."/>
            <person name="Shigenobu S."/>
            <person name="Lundholm N."/>
            <person name="Nishiyama T."/>
            <person name="Yang H."/>
            <person name="Hasebe M."/>
            <person name="Li S."/>
            <person name="Pierce S.K."/>
            <person name="Wang J."/>
        </authorList>
    </citation>
    <scope>NUCLEOTIDE SEQUENCE [LARGE SCALE GENOMIC DNA]</scope>
    <source>
        <strain evidence="7">EC2010</strain>
        <tissue evidence="7">Whole organism of an adult</tissue>
    </source>
</reference>
<sequence length="314" mass="36071">DLSNCTKKDILDYFNNSYDLYESLFLGLKDDSVFYKCPDRLRLPLVFYYAHTAAVFVNKLMLAGLAKERINLPFETIFETGVDEMSWDDTENFRMGGSYKWPSMKEVVEYRRQVRELIVQIIQETPLALPITMESPWWAIMMGIEHERVHLETSAVLIRQLPISLVQRPSGWQYAPSEADVPAKANKMVSVQATDVAIGKPRDFPSFGWDNEYGREIFNVPSFEASQYLVTNREFLEFVTQGGYQSRDLWTTEGWKWVQYREARHPTFWVCDQGCKSGCGADLAKETHCPPRLALTSGSNNIDEPECKKAKAGE</sequence>
<evidence type="ECO:0000313" key="8">
    <source>
        <dbReference type="Proteomes" id="UP000271974"/>
    </source>
</evidence>
<feature type="non-terminal residue" evidence="7">
    <location>
        <position position="314"/>
    </location>
</feature>
<comment type="caution">
    <text evidence="7">The sequence shown here is derived from an EMBL/GenBank/DDBJ whole genome shotgun (WGS) entry which is preliminary data.</text>
</comment>
<evidence type="ECO:0000313" key="7">
    <source>
        <dbReference type="EMBL" id="RUS75386.1"/>
    </source>
</evidence>
<feature type="domain" description="DinB-like" evidence="6">
    <location>
        <begin position="17"/>
        <end position="153"/>
    </location>
</feature>
<evidence type="ECO:0000259" key="5">
    <source>
        <dbReference type="Pfam" id="PF03781"/>
    </source>
</evidence>
<evidence type="ECO:0000256" key="3">
    <source>
        <dbReference type="ARBA" id="ARBA00023004"/>
    </source>
</evidence>
<protein>
    <recommendedName>
        <fullName evidence="9">Sulfatase-modifying factor enzyme domain-containing protein</fullName>
    </recommendedName>
</protein>
<keyword evidence="3" id="KW-0408">Iron</keyword>
<evidence type="ECO:0008006" key="9">
    <source>
        <dbReference type="Google" id="ProtNLM"/>
    </source>
</evidence>
<keyword evidence="2" id="KW-0560">Oxidoreductase</keyword>
<feature type="domain" description="Sulfatase-modifying factor enzyme-like" evidence="5">
    <location>
        <begin position="185"/>
        <end position="268"/>
    </location>
</feature>
<keyword evidence="8" id="KW-1185">Reference proteome</keyword>
<comment type="pathway">
    <text evidence="4">Amino-acid biosynthesis; ergothioneine biosynthesis.</text>
</comment>
<evidence type="ECO:0000256" key="1">
    <source>
        <dbReference type="ARBA" id="ARBA00005310"/>
    </source>
</evidence>
<dbReference type="InterPro" id="IPR024775">
    <property type="entry name" value="DinB-like"/>
</dbReference>
<accession>A0A3S1BUT3</accession>
<dbReference type="InterPro" id="IPR016187">
    <property type="entry name" value="CTDL_fold"/>
</dbReference>
<dbReference type="Pfam" id="PF12867">
    <property type="entry name" value="DinB_2"/>
    <property type="match status" value="1"/>
</dbReference>
<dbReference type="EMBL" id="RQTK01000746">
    <property type="protein sequence ID" value="RUS75386.1"/>
    <property type="molecule type" value="Genomic_DNA"/>
</dbReference>
<dbReference type="AlphaFoldDB" id="A0A3S1BUT3"/>
<dbReference type="OrthoDB" id="659at2759"/>
<dbReference type="PANTHER" id="PTHR23150">
    <property type="entry name" value="SULFATASE MODIFYING FACTOR 1, 2"/>
    <property type="match status" value="1"/>
</dbReference>
<feature type="non-terminal residue" evidence="7">
    <location>
        <position position="1"/>
    </location>
</feature>
<gene>
    <name evidence="7" type="ORF">EGW08_016848</name>
</gene>